<dbReference type="PROSITE" id="PS50055">
    <property type="entry name" value="TYR_PHOSPHATASE_PTP"/>
    <property type="match status" value="2"/>
</dbReference>
<feature type="compositionally biased region" description="Low complexity" evidence="5">
    <location>
        <begin position="296"/>
        <end position="348"/>
    </location>
</feature>
<dbReference type="Proteomes" id="UP001165289">
    <property type="component" value="Unassembled WGS sequence"/>
</dbReference>
<keyword evidence="7" id="KW-0732">Signal</keyword>
<feature type="transmembrane region" description="Helical" evidence="6">
    <location>
        <begin position="377"/>
        <end position="410"/>
    </location>
</feature>
<comment type="catalytic activity">
    <reaction evidence="4">
        <text>O-phospho-L-tyrosyl-[protein] + H2O = L-tyrosyl-[protein] + phosphate</text>
        <dbReference type="Rhea" id="RHEA:10684"/>
        <dbReference type="Rhea" id="RHEA-COMP:10136"/>
        <dbReference type="Rhea" id="RHEA-COMP:20101"/>
        <dbReference type="ChEBI" id="CHEBI:15377"/>
        <dbReference type="ChEBI" id="CHEBI:43474"/>
        <dbReference type="ChEBI" id="CHEBI:46858"/>
        <dbReference type="ChEBI" id="CHEBI:61978"/>
        <dbReference type="EC" id="3.1.3.48"/>
    </reaction>
</comment>
<evidence type="ECO:0000256" key="7">
    <source>
        <dbReference type="SAM" id="SignalP"/>
    </source>
</evidence>
<organism evidence="10 11">
    <name type="scientific">Oopsacas minuta</name>
    <dbReference type="NCBI Taxonomy" id="111878"/>
    <lineage>
        <taxon>Eukaryota</taxon>
        <taxon>Metazoa</taxon>
        <taxon>Porifera</taxon>
        <taxon>Hexactinellida</taxon>
        <taxon>Hexasterophora</taxon>
        <taxon>Lyssacinosida</taxon>
        <taxon>Leucopsacidae</taxon>
        <taxon>Oopsacas</taxon>
    </lineage>
</organism>
<evidence type="ECO:0000313" key="10">
    <source>
        <dbReference type="EMBL" id="KAI6649156.1"/>
    </source>
</evidence>
<dbReference type="FunFam" id="3.90.190.10:FF:000102">
    <property type="entry name" value="Receptor-type tyrosine-protein phosphatase"/>
    <property type="match status" value="1"/>
</dbReference>
<keyword evidence="2" id="KW-0378">Hydrolase</keyword>
<dbReference type="InterPro" id="IPR000242">
    <property type="entry name" value="PTP_cat"/>
</dbReference>
<evidence type="ECO:0000256" key="5">
    <source>
        <dbReference type="SAM" id="MobiDB-lite"/>
    </source>
</evidence>
<feature type="region of interest" description="Disordered" evidence="5">
    <location>
        <begin position="296"/>
        <end position="365"/>
    </location>
</feature>
<keyword evidence="6" id="KW-1133">Transmembrane helix</keyword>
<dbReference type="EC" id="3.1.3.48" evidence="1"/>
<dbReference type="SUPFAM" id="SSF52799">
    <property type="entry name" value="(Phosphotyrosine protein) phosphatases II"/>
    <property type="match status" value="2"/>
</dbReference>
<evidence type="ECO:0000256" key="1">
    <source>
        <dbReference type="ARBA" id="ARBA00013064"/>
    </source>
</evidence>
<evidence type="ECO:0000259" key="8">
    <source>
        <dbReference type="PROSITE" id="PS50055"/>
    </source>
</evidence>
<evidence type="ECO:0000256" key="2">
    <source>
        <dbReference type="ARBA" id="ARBA00022801"/>
    </source>
</evidence>
<feature type="region of interest" description="Disordered" evidence="5">
    <location>
        <begin position="194"/>
        <end position="229"/>
    </location>
</feature>
<name>A0AAV7JJP9_9METZ</name>
<dbReference type="PANTHER" id="PTHR19134">
    <property type="entry name" value="RECEPTOR-TYPE TYROSINE-PROTEIN PHOSPHATASE"/>
    <property type="match status" value="1"/>
</dbReference>
<dbReference type="PROSITE" id="PS00383">
    <property type="entry name" value="TYR_PHOSPHATASE_1"/>
    <property type="match status" value="1"/>
</dbReference>
<protein>
    <recommendedName>
        <fullName evidence="1">protein-tyrosine-phosphatase</fullName>
        <ecNumber evidence="1">3.1.3.48</ecNumber>
    </recommendedName>
</protein>
<dbReference type="InterPro" id="IPR003595">
    <property type="entry name" value="Tyr_Pase_cat"/>
</dbReference>
<dbReference type="SMART" id="SM00404">
    <property type="entry name" value="PTPc_motif"/>
    <property type="match status" value="2"/>
</dbReference>
<dbReference type="InterPro" id="IPR000387">
    <property type="entry name" value="Tyr_Pase_dom"/>
</dbReference>
<dbReference type="EMBL" id="JAKMXF010000321">
    <property type="protein sequence ID" value="KAI6649156.1"/>
    <property type="molecule type" value="Genomic_DNA"/>
</dbReference>
<feature type="domain" description="Tyrosine specific protein phosphatases" evidence="9">
    <location>
        <begin position="656"/>
        <end position="730"/>
    </location>
</feature>
<keyword evidence="11" id="KW-1185">Reference proteome</keyword>
<dbReference type="InterPro" id="IPR016130">
    <property type="entry name" value="Tyr_Pase_AS"/>
</dbReference>
<evidence type="ECO:0000256" key="3">
    <source>
        <dbReference type="ARBA" id="ARBA00022912"/>
    </source>
</evidence>
<dbReference type="SMART" id="SM00194">
    <property type="entry name" value="PTPc"/>
    <property type="match status" value="2"/>
</dbReference>
<sequence length="1049" mass="117626">MDLRICLFVIVVFVVLQRCYTDTIDVEFPSVAPQNFEYILDIDPVNREYNCIDRHSTNETHKSSNVYSVYTNTKTIGIKKFTCYNQNTYLGTTDIEVKEGGHIEVILDNIPINYTTNQVLEVVENTNNLVITCSADTGELISGGVAQSYPSVIIPTVTSQHDNNVYTCRRIIGGEILFEVSLTLMVPVSSTTQGVTSIPSVTSTTSGTIQSSSSTMVDATEPTNTTRTIADPTTTAETTTTPTTGTTTPEIITTTTVTTPTTRTITDPTTTAETPTTTTTTSVTTTPEIITTTTVTTPTTTTITDPTTTDRTTTTKTTPNTTPTIATTTTTTTTTTTITTESKTTTEPQTGLTADLTSTSTSSGQTKIPITTSQLPLHIIALPAALGLIAVLCCLLGIIFLFVCCCFLCSKRGKMSQLQKLDNELYTENGTSSLEKLPSEEMLIDPMPPFICESEVIFSLDIVQSEFKDRVNELWEKEEDQLIQEYNSLGGIEMRYPADIAVSPAAEGKNRYRNILPYDRSRVALKVDPREPGTGYINASHIPGILTSQNFISSQGPKENTVNDFWEMLWENQVKHLVMLTRLLEGNKKKCEKYWPDKVGDGEHRGQFFVTLVNLVTEKMWVTRELMVRNEDGDKHLVKQFQFIGWPDFGAPRFPQDLILFIRKVKLETGTDTSTICVHCSAGVGRSGTFIALYNMLGPIAAGRNLSIFKVVNEMREYRTQMVQSWLQYRFIYLTVLELIHGDTSIHMNNFHGFYQSRMLTHSPVFTTQFHELDYQTEKSFTRTIERAFEVDVINPDTSVLPYDDCRVVLTAPYWDGSDYINASYVDGYDSYATFIATQLPVSDSVRDLMQLIYQTKSPVVVLLASYLEFEDMKYDEGRIKYWPDPMTQHEFSGYTLMNENTFIHPLINRLKLVNVAFAEAHEFTLVTLLDWTKAGEFGTTIDCMQRLLQVAQLIEKCQEQKPIRPIIIHCKDGSGATGVLITALISIRQIKCENNVDIFQVAKRIRYNRQYMINSLEQYISVHFIISSYLRELSEDPPTPTAPYLSSL</sequence>
<feature type="signal peptide" evidence="7">
    <location>
        <begin position="1"/>
        <end position="21"/>
    </location>
</feature>
<feature type="chain" id="PRO_5043350182" description="protein-tyrosine-phosphatase" evidence="7">
    <location>
        <begin position="22"/>
        <end position="1049"/>
    </location>
</feature>
<dbReference type="PANTHER" id="PTHR19134:SF449">
    <property type="entry name" value="TYROSINE-PROTEIN PHOSPHATASE 1"/>
    <property type="match status" value="1"/>
</dbReference>
<proteinExistence type="predicted"/>
<dbReference type="Gene3D" id="3.90.190.10">
    <property type="entry name" value="Protein tyrosine phosphatase superfamily"/>
    <property type="match status" value="2"/>
</dbReference>
<evidence type="ECO:0000313" key="11">
    <source>
        <dbReference type="Proteomes" id="UP001165289"/>
    </source>
</evidence>
<dbReference type="PRINTS" id="PR00700">
    <property type="entry name" value="PRTYPHPHTASE"/>
</dbReference>
<keyword evidence="6" id="KW-0472">Membrane</keyword>
<keyword evidence="6" id="KW-0812">Transmembrane</keyword>
<feature type="domain" description="Tyrosine-protein phosphatase" evidence="8">
    <location>
        <begin position="482"/>
        <end position="739"/>
    </location>
</feature>
<dbReference type="CDD" id="cd00047">
    <property type="entry name" value="PTPc"/>
    <property type="match status" value="2"/>
</dbReference>
<dbReference type="InterPro" id="IPR050348">
    <property type="entry name" value="Protein-Tyr_Phosphatase"/>
</dbReference>
<feature type="domain" description="Tyrosine-protein phosphatase" evidence="8">
    <location>
        <begin position="766"/>
        <end position="1030"/>
    </location>
</feature>
<dbReference type="PROSITE" id="PS50056">
    <property type="entry name" value="TYR_PHOSPHATASE_2"/>
    <property type="match status" value="2"/>
</dbReference>
<feature type="domain" description="Tyrosine specific protein phosphatases" evidence="9">
    <location>
        <begin position="946"/>
        <end position="1021"/>
    </location>
</feature>
<accession>A0AAV7JJP9</accession>
<dbReference type="GO" id="GO:0004725">
    <property type="term" value="F:protein tyrosine phosphatase activity"/>
    <property type="evidence" value="ECO:0007669"/>
    <property type="project" value="UniProtKB-EC"/>
</dbReference>
<dbReference type="AlphaFoldDB" id="A0AAV7JJP9"/>
<evidence type="ECO:0000256" key="6">
    <source>
        <dbReference type="SAM" id="Phobius"/>
    </source>
</evidence>
<feature type="compositionally biased region" description="Low complexity" evidence="5">
    <location>
        <begin position="194"/>
        <end position="215"/>
    </location>
</feature>
<comment type="caution">
    <text evidence="10">The sequence shown here is derived from an EMBL/GenBank/DDBJ whole genome shotgun (WGS) entry which is preliminary data.</text>
</comment>
<reference evidence="10 11" key="1">
    <citation type="journal article" date="2023" name="BMC Biol.">
        <title>The compact genome of the sponge Oopsacas minuta (Hexactinellida) is lacking key metazoan core genes.</title>
        <authorList>
            <person name="Santini S."/>
            <person name="Schenkelaars Q."/>
            <person name="Jourda C."/>
            <person name="Duchesne M."/>
            <person name="Belahbib H."/>
            <person name="Rocher C."/>
            <person name="Selva M."/>
            <person name="Riesgo A."/>
            <person name="Vervoort M."/>
            <person name="Leys S.P."/>
            <person name="Kodjabachian L."/>
            <person name="Le Bivic A."/>
            <person name="Borchiellini C."/>
            <person name="Claverie J.M."/>
            <person name="Renard E."/>
        </authorList>
    </citation>
    <scope>NUCLEOTIDE SEQUENCE [LARGE SCALE GENOMIC DNA]</scope>
    <source>
        <strain evidence="10">SPO-2</strain>
    </source>
</reference>
<dbReference type="InterPro" id="IPR029021">
    <property type="entry name" value="Prot-tyrosine_phosphatase-like"/>
</dbReference>
<evidence type="ECO:0000259" key="9">
    <source>
        <dbReference type="PROSITE" id="PS50056"/>
    </source>
</evidence>
<keyword evidence="3" id="KW-0904">Protein phosphatase</keyword>
<evidence type="ECO:0000256" key="4">
    <source>
        <dbReference type="ARBA" id="ARBA00051722"/>
    </source>
</evidence>
<dbReference type="Pfam" id="PF00102">
    <property type="entry name" value="Y_phosphatase"/>
    <property type="match status" value="2"/>
</dbReference>
<feature type="region of interest" description="Disordered" evidence="5">
    <location>
        <begin position="256"/>
        <end position="283"/>
    </location>
</feature>
<gene>
    <name evidence="10" type="ORF">LOD99_11525</name>
</gene>